<gene>
    <name evidence="14" type="ORF">Golax_014983</name>
</gene>
<feature type="transmembrane region" description="Helical" evidence="12">
    <location>
        <begin position="61"/>
        <end position="80"/>
    </location>
</feature>
<accession>A0A7J8ZWX6</accession>
<evidence type="ECO:0000256" key="4">
    <source>
        <dbReference type="ARBA" id="ARBA00022538"/>
    </source>
</evidence>
<feature type="transmembrane region" description="Helical" evidence="12">
    <location>
        <begin position="125"/>
        <end position="144"/>
    </location>
</feature>
<keyword evidence="10" id="KW-0739">Sodium transport</keyword>
<feature type="transmembrane region" description="Helical" evidence="12">
    <location>
        <begin position="156"/>
        <end position="173"/>
    </location>
</feature>
<dbReference type="Gene3D" id="1.20.1420.30">
    <property type="entry name" value="NCX, central ion-binding region"/>
    <property type="match status" value="1"/>
</dbReference>
<evidence type="ECO:0000256" key="5">
    <source>
        <dbReference type="ARBA" id="ARBA00022692"/>
    </source>
</evidence>
<dbReference type="GO" id="GO:0016020">
    <property type="term" value="C:membrane"/>
    <property type="evidence" value="ECO:0007669"/>
    <property type="project" value="UniProtKB-SubCell"/>
</dbReference>
<dbReference type="EMBL" id="JABEZV010000007">
    <property type="protein sequence ID" value="MBA0716122.1"/>
    <property type="molecule type" value="Genomic_DNA"/>
</dbReference>
<evidence type="ECO:0000256" key="1">
    <source>
        <dbReference type="ARBA" id="ARBA00004141"/>
    </source>
</evidence>
<feature type="transmembrane region" description="Helical" evidence="12">
    <location>
        <begin position="100"/>
        <end position="119"/>
    </location>
</feature>
<feature type="transmembrane region" description="Helical" evidence="12">
    <location>
        <begin position="268"/>
        <end position="286"/>
    </location>
</feature>
<name>A0A7J8ZWX6_9ROSI</name>
<proteinExistence type="inferred from homology"/>
<evidence type="ECO:0000256" key="10">
    <source>
        <dbReference type="ARBA" id="ARBA00023201"/>
    </source>
</evidence>
<feature type="transmembrane region" description="Helical" evidence="12">
    <location>
        <begin position="179"/>
        <end position="203"/>
    </location>
</feature>
<evidence type="ECO:0000256" key="2">
    <source>
        <dbReference type="ARBA" id="ARBA00022448"/>
    </source>
</evidence>
<evidence type="ECO:0000256" key="11">
    <source>
        <dbReference type="ARBA" id="ARBA00038187"/>
    </source>
</evidence>
<protein>
    <recommendedName>
        <fullName evidence="13">Sodium/calcium exchanger membrane region domain-containing protein</fullName>
    </recommendedName>
</protein>
<dbReference type="InterPro" id="IPR051359">
    <property type="entry name" value="CaCA_antiporter"/>
</dbReference>
<dbReference type="GO" id="GO:0006814">
    <property type="term" value="P:sodium ion transport"/>
    <property type="evidence" value="ECO:0007669"/>
    <property type="project" value="UniProtKB-KW"/>
</dbReference>
<evidence type="ECO:0000256" key="12">
    <source>
        <dbReference type="SAM" id="Phobius"/>
    </source>
</evidence>
<evidence type="ECO:0000256" key="7">
    <source>
        <dbReference type="ARBA" id="ARBA00022989"/>
    </source>
</evidence>
<dbReference type="InterPro" id="IPR044880">
    <property type="entry name" value="NCX_ion-bd_dom_sf"/>
</dbReference>
<keyword evidence="5 12" id="KW-0812">Transmembrane</keyword>
<feature type="transmembrane region" description="Helical" evidence="12">
    <location>
        <begin position="224"/>
        <end position="248"/>
    </location>
</feature>
<evidence type="ECO:0000313" key="15">
    <source>
        <dbReference type="Proteomes" id="UP000593574"/>
    </source>
</evidence>
<evidence type="ECO:0000256" key="9">
    <source>
        <dbReference type="ARBA" id="ARBA00023136"/>
    </source>
</evidence>
<sequence>MLFYLLGNTTSEYFCYSLESLSSLLKLSPTLVGVTLLSLSNGAPDVFSSAVSFIDSGTQDIALNTVLGGALFVTCVVMPFNLPRRFTIPRACKDRWSKPVAVVSVTLAPILISVLWDFQDDNTGLMIYGIGCLFGLTFGVLSYLKTEKSSPPDKCLFSCLAGGFIMSVIWSCITTQELVGLLISLGYILGISHTILGLTALAWGNSVGDLITNLTMALNGGPQGAQVALSGCYAGPIFNTLFGLGLSLVSSTWCRYLSPVKIPKDPYLLEPLGFLTATLIWTLLVLPMKDMRLDGVLGGGLFLIYFISISLRLVQVVEPLQLHTFT</sequence>
<keyword evidence="2" id="KW-0813">Transport</keyword>
<keyword evidence="10" id="KW-0406">Ion transport</keyword>
<evidence type="ECO:0000256" key="8">
    <source>
        <dbReference type="ARBA" id="ARBA00023053"/>
    </source>
</evidence>
<keyword evidence="9 12" id="KW-0472">Membrane</keyword>
<reference evidence="14 15" key="1">
    <citation type="journal article" date="2019" name="Genome Biol. Evol.">
        <title>Insights into the evolution of the New World diploid cottons (Gossypium, subgenus Houzingenia) based on genome sequencing.</title>
        <authorList>
            <person name="Grover C.E."/>
            <person name="Arick M.A. 2nd"/>
            <person name="Thrash A."/>
            <person name="Conover J.L."/>
            <person name="Sanders W.S."/>
            <person name="Peterson D.G."/>
            <person name="Frelichowski J.E."/>
            <person name="Scheffler J.A."/>
            <person name="Scheffler B.E."/>
            <person name="Wendel J.F."/>
        </authorList>
    </citation>
    <scope>NUCLEOTIDE SEQUENCE [LARGE SCALE GENOMIC DNA]</scope>
    <source>
        <strain evidence="14">4</strain>
        <tissue evidence="14">Leaf</tissue>
    </source>
</reference>
<evidence type="ECO:0000313" key="14">
    <source>
        <dbReference type="EMBL" id="MBA0716122.1"/>
    </source>
</evidence>
<keyword evidence="3" id="KW-0050">Antiport</keyword>
<feature type="domain" description="Sodium/calcium exchanger membrane region" evidence="13">
    <location>
        <begin position="2"/>
        <end position="84"/>
    </location>
</feature>
<dbReference type="GO" id="GO:0015297">
    <property type="term" value="F:antiporter activity"/>
    <property type="evidence" value="ECO:0007669"/>
    <property type="project" value="UniProtKB-KW"/>
</dbReference>
<keyword evidence="8" id="KW-0915">Sodium</keyword>
<evidence type="ECO:0000256" key="6">
    <source>
        <dbReference type="ARBA" id="ARBA00022958"/>
    </source>
</evidence>
<dbReference type="GO" id="GO:0006813">
    <property type="term" value="P:potassium ion transport"/>
    <property type="evidence" value="ECO:0007669"/>
    <property type="project" value="UniProtKB-KW"/>
</dbReference>
<feature type="domain" description="Sodium/calcium exchanger membrane region" evidence="13">
    <location>
        <begin position="161"/>
        <end position="312"/>
    </location>
</feature>
<comment type="caution">
    <text evidence="14">The sequence shown here is derived from an EMBL/GenBank/DDBJ whole genome shotgun (WGS) entry which is preliminary data.</text>
</comment>
<dbReference type="GO" id="GO:0008324">
    <property type="term" value="F:monoatomic cation transmembrane transporter activity"/>
    <property type="evidence" value="ECO:0007669"/>
    <property type="project" value="TreeGrafter"/>
</dbReference>
<dbReference type="Pfam" id="PF01699">
    <property type="entry name" value="Na_Ca_ex"/>
    <property type="match status" value="2"/>
</dbReference>
<keyword evidence="7 12" id="KW-1133">Transmembrane helix</keyword>
<comment type="similarity">
    <text evidence="11">Belongs to the Ca(2+):cation antiporter (CaCA) (TC 2.A.19) family. Cation/calcium exchanger (CCX) subfamily.</text>
</comment>
<dbReference type="Proteomes" id="UP000593574">
    <property type="component" value="Unassembled WGS sequence"/>
</dbReference>
<dbReference type="PANTHER" id="PTHR12266:SF18">
    <property type="entry name" value="CATION_CALCIUM EXCHANGER 2"/>
    <property type="match status" value="1"/>
</dbReference>
<feature type="transmembrane region" description="Helical" evidence="12">
    <location>
        <begin position="293"/>
        <end position="314"/>
    </location>
</feature>
<dbReference type="PANTHER" id="PTHR12266">
    <property type="entry name" value="NA+/CA2+ K+ INDEPENDENT EXCHANGER"/>
    <property type="match status" value="1"/>
</dbReference>
<evidence type="ECO:0000259" key="13">
    <source>
        <dbReference type="Pfam" id="PF01699"/>
    </source>
</evidence>
<evidence type="ECO:0000256" key="3">
    <source>
        <dbReference type="ARBA" id="ARBA00022449"/>
    </source>
</evidence>
<organism evidence="14 15">
    <name type="scientific">Gossypium laxum</name>
    <dbReference type="NCBI Taxonomy" id="34288"/>
    <lineage>
        <taxon>Eukaryota</taxon>
        <taxon>Viridiplantae</taxon>
        <taxon>Streptophyta</taxon>
        <taxon>Embryophyta</taxon>
        <taxon>Tracheophyta</taxon>
        <taxon>Spermatophyta</taxon>
        <taxon>Magnoliopsida</taxon>
        <taxon>eudicotyledons</taxon>
        <taxon>Gunneridae</taxon>
        <taxon>Pentapetalae</taxon>
        <taxon>rosids</taxon>
        <taxon>malvids</taxon>
        <taxon>Malvales</taxon>
        <taxon>Malvaceae</taxon>
        <taxon>Malvoideae</taxon>
        <taxon>Gossypium</taxon>
    </lineage>
</organism>
<keyword evidence="4" id="KW-0633">Potassium transport</keyword>
<keyword evidence="6" id="KW-0630">Potassium</keyword>
<dbReference type="AlphaFoldDB" id="A0A7J8ZWX6"/>
<dbReference type="InterPro" id="IPR004837">
    <property type="entry name" value="NaCa_Exmemb"/>
</dbReference>
<keyword evidence="15" id="KW-1185">Reference proteome</keyword>
<comment type="subcellular location">
    <subcellularLocation>
        <location evidence="1">Membrane</location>
        <topology evidence="1">Multi-pass membrane protein</topology>
    </subcellularLocation>
</comment>